<dbReference type="SUPFAM" id="SSF56059">
    <property type="entry name" value="Glutathione synthetase ATP-binding domain-like"/>
    <property type="match status" value="1"/>
</dbReference>
<dbReference type="InterPro" id="IPR013815">
    <property type="entry name" value="ATP_grasp_subdomain_1"/>
</dbReference>
<organism evidence="2 3">
    <name type="scientific">Kingella kingae</name>
    <dbReference type="NCBI Taxonomy" id="504"/>
    <lineage>
        <taxon>Bacteria</taxon>
        <taxon>Pseudomonadati</taxon>
        <taxon>Pseudomonadota</taxon>
        <taxon>Betaproteobacteria</taxon>
        <taxon>Neisseriales</taxon>
        <taxon>Neisseriaceae</taxon>
        <taxon>Kingella</taxon>
    </lineage>
</organism>
<gene>
    <name evidence="2" type="ORF">NCTC10529_01963</name>
</gene>
<dbReference type="RefSeq" id="WP_003787727.1">
    <property type="nucleotide sequence ID" value="NZ_CP091518.1"/>
</dbReference>
<dbReference type="PANTHER" id="PTHR39217">
    <property type="match status" value="1"/>
</dbReference>
<dbReference type="InterPro" id="IPR004218">
    <property type="entry name" value="GSHS_ATP-bd"/>
</dbReference>
<dbReference type="Proteomes" id="UP000248598">
    <property type="component" value="Chromosome 1"/>
</dbReference>
<dbReference type="EMBL" id="LS483426">
    <property type="protein sequence ID" value="SQH25750.1"/>
    <property type="molecule type" value="Genomic_DNA"/>
</dbReference>
<dbReference type="Pfam" id="PF02955">
    <property type="entry name" value="GSH-S_ATP"/>
    <property type="match status" value="1"/>
</dbReference>
<dbReference type="GO" id="GO:0005524">
    <property type="term" value="F:ATP binding"/>
    <property type="evidence" value="ECO:0007669"/>
    <property type="project" value="InterPro"/>
</dbReference>
<dbReference type="PANTHER" id="PTHR39217:SF1">
    <property type="entry name" value="GLUTATHIONE SYNTHETASE"/>
    <property type="match status" value="1"/>
</dbReference>
<dbReference type="InterPro" id="IPR053191">
    <property type="entry name" value="DcsG_Biosynth_Enzyme"/>
</dbReference>
<evidence type="ECO:0000313" key="3">
    <source>
        <dbReference type="Proteomes" id="UP000248598"/>
    </source>
</evidence>
<dbReference type="Gene3D" id="3.30.470.20">
    <property type="entry name" value="ATP-grasp fold, B domain"/>
    <property type="match status" value="1"/>
</dbReference>
<feature type="domain" description="Prokaryotic glutathione synthetase ATP-binding" evidence="1">
    <location>
        <begin position="97"/>
        <end position="220"/>
    </location>
</feature>
<protein>
    <submittedName>
        <fullName evidence="2">Glutathione synthetase</fullName>
    </submittedName>
</protein>
<reference evidence="2 3" key="1">
    <citation type="submission" date="2018-06" db="EMBL/GenBank/DDBJ databases">
        <authorList>
            <consortium name="Pathogen Informatics"/>
            <person name="Doyle S."/>
        </authorList>
    </citation>
    <scope>NUCLEOTIDE SEQUENCE [LARGE SCALE GENOMIC DNA]</scope>
    <source>
        <strain evidence="2 3">NCTC10529</strain>
    </source>
</reference>
<evidence type="ECO:0000313" key="2">
    <source>
        <dbReference type="EMBL" id="SQH25750.1"/>
    </source>
</evidence>
<dbReference type="GeneID" id="93263222"/>
<evidence type="ECO:0000259" key="1">
    <source>
        <dbReference type="Pfam" id="PF02955"/>
    </source>
</evidence>
<name>A0AAX2J6Q0_KINKI</name>
<dbReference type="Gene3D" id="3.30.1490.20">
    <property type="entry name" value="ATP-grasp fold, A domain"/>
    <property type="match status" value="1"/>
</dbReference>
<dbReference type="GO" id="GO:0004363">
    <property type="term" value="F:glutathione synthase activity"/>
    <property type="evidence" value="ECO:0007669"/>
    <property type="project" value="InterPro"/>
</dbReference>
<dbReference type="AlphaFoldDB" id="A0AAX2J6Q0"/>
<proteinExistence type="predicted"/>
<dbReference type="Gene3D" id="3.40.50.20">
    <property type="match status" value="1"/>
</dbReference>
<accession>A0AAX2J6Q0</accession>
<sequence>MLTITTCQSYPEPPSNLLPVQAALQQRGIATQFAPWQTCPATPYILPLCAWDYAQRFDAWDTWLNQMQSAGCLFANSVDLMRWNSRKHYLLDLIRADFPVAPTQIVSTHANDIWQTMQAQSWQQAVLKPAVGQSGYGVQKIQSPQDIKLTDTSGDWLLQAYLPEVAEQGEWCLIYFAGRFSHAVRRLPVQGEWRANSAYGAQVQAACAPQIAQQTAQQVLNWLPQMPRYARIDGVMRQNQFYINEVELIEPALYWYLCPESVARFVDVVAEWVKQ</sequence>